<evidence type="ECO:0000313" key="8">
    <source>
        <dbReference type="EMBL" id="MCE7510884.1"/>
    </source>
</evidence>
<feature type="transmembrane region" description="Helical" evidence="7">
    <location>
        <begin position="186"/>
        <end position="205"/>
    </location>
</feature>
<dbReference type="KEGG" id="axe:P40_09700"/>
<comment type="subcellular location">
    <subcellularLocation>
        <location evidence="1">Cell membrane</location>
        <topology evidence="1">Multi-pass membrane protein</topology>
    </subcellularLocation>
</comment>
<dbReference type="PANTHER" id="PTHR30086">
    <property type="entry name" value="ARGININE EXPORTER PROTEIN ARGO"/>
    <property type="match status" value="1"/>
</dbReference>
<dbReference type="InterPro" id="IPR001123">
    <property type="entry name" value="LeuE-type"/>
</dbReference>
<keyword evidence="9" id="KW-1185">Reference proteome</keyword>
<comment type="similarity">
    <text evidence="2">Belongs to the Rht family.</text>
</comment>
<keyword evidence="3" id="KW-1003">Cell membrane</keyword>
<evidence type="ECO:0000256" key="5">
    <source>
        <dbReference type="ARBA" id="ARBA00022989"/>
    </source>
</evidence>
<sequence length="210" mass="22519">MALHTWFAFFVACWLICLSPGAGAVASMSTGLRYGVLRGGWNILGLELGLVLQIAIVAAGVGALLATSALAFALIKWFGVAYLLYLAVRQWRAPTQDYDTLGDDHQGRRRSVLLIRGFLINASNPKAVVFLLAVLPQFLDPSGPMARQYTIMGLTLITVDVIVMAGYTGLAARALKLLRSARQQRLVNRGFAALFAAAASLLATARRAAV</sequence>
<dbReference type="Proteomes" id="UP001107961">
    <property type="component" value="Unassembled WGS sequence"/>
</dbReference>
<evidence type="ECO:0000256" key="3">
    <source>
        <dbReference type="ARBA" id="ARBA00022475"/>
    </source>
</evidence>
<protein>
    <submittedName>
        <fullName evidence="8">LysE family transporter</fullName>
    </submittedName>
</protein>
<gene>
    <name evidence="8" type="ORF">LZG35_19775</name>
</gene>
<dbReference type="EMBL" id="JAJVKT010000032">
    <property type="protein sequence ID" value="MCE7510884.1"/>
    <property type="molecule type" value="Genomic_DNA"/>
</dbReference>
<keyword evidence="5 7" id="KW-1133">Transmembrane helix</keyword>
<dbReference type="GO" id="GO:0005886">
    <property type="term" value="C:plasma membrane"/>
    <property type="evidence" value="ECO:0007669"/>
    <property type="project" value="UniProtKB-SubCell"/>
</dbReference>
<name>A0A9Q3ZHF6_9GAMM</name>
<dbReference type="PIRSF" id="PIRSF006324">
    <property type="entry name" value="LeuE"/>
    <property type="match status" value="1"/>
</dbReference>
<evidence type="ECO:0000313" key="9">
    <source>
        <dbReference type="Proteomes" id="UP001107961"/>
    </source>
</evidence>
<feature type="transmembrane region" description="Helical" evidence="7">
    <location>
        <begin position="118"/>
        <end position="139"/>
    </location>
</feature>
<reference evidence="8" key="1">
    <citation type="submission" date="2022-01" db="EMBL/GenBank/DDBJ databases">
        <authorList>
            <person name="Karlyshev A.V."/>
            <person name="Jaspars M."/>
        </authorList>
    </citation>
    <scope>NUCLEOTIDE SEQUENCE</scope>
    <source>
        <strain evidence="8">AGSA3-2</strain>
    </source>
</reference>
<dbReference type="PANTHER" id="PTHR30086:SF14">
    <property type="entry name" value="HOMOSERINE_HOMOSERINE LACTONE EFFLUX PROTEIN"/>
    <property type="match status" value="1"/>
</dbReference>
<evidence type="ECO:0000256" key="2">
    <source>
        <dbReference type="ARBA" id="ARBA00007928"/>
    </source>
</evidence>
<keyword evidence="4 7" id="KW-0812">Transmembrane</keyword>
<evidence type="ECO:0000256" key="4">
    <source>
        <dbReference type="ARBA" id="ARBA00022692"/>
    </source>
</evidence>
<evidence type="ECO:0000256" key="1">
    <source>
        <dbReference type="ARBA" id="ARBA00004651"/>
    </source>
</evidence>
<proteinExistence type="inferred from homology"/>
<dbReference type="AlphaFoldDB" id="A0A9Q3ZHF6"/>
<evidence type="ECO:0000256" key="6">
    <source>
        <dbReference type="ARBA" id="ARBA00023136"/>
    </source>
</evidence>
<accession>A0A9Q3ZHF6</accession>
<dbReference type="Pfam" id="PF01810">
    <property type="entry name" value="LysE"/>
    <property type="match status" value="1"/>
</dbReference>
<keyword evidence="6 7" id="KW-0472">Membrane</keyword>
<organism evidence="8 9">
    <name type="scientific">Alloalcanivorax xenomutans</name>
    <dbReference type="NCBI Taxonomy" id="1094342"/>
    <lineage>
        <taxon>Bacteria</taxon>
        <taxon>Pseudomonadati</taxon>
        <taxon>Pseudomonadota</taxon>
        <taxon>Gammaproteobacteria</taxon>
        <taxon>Oceanospirillales</taxon>
        <taxon>Alcanivoracaceae</taxon>
        <taxon>Alloalcanivorax</taxon>
    </lineage>
</organism>
<feature type="transmembrane region" description="Helical" evidence="7">
    <location>
        <begin position="151"/>
        <end position="174"/>
    </location>
</feature>
<comment type="caution">
    <text evidence="8">The sequence shown here is derived from an EMBL/GenBank/DDBJ whole genome shotgun (WGS) entry which is preliminary data.</text>
</comment>
<feature type="transmembrane region" description="Helical" evidence="7">
    <location>
        <begin position="50"/>
        <end position="75"/>
    </location>
</feature>
<evidence type="ECO:0000256" key="7">
    <source>
        <dbReference type="SAM" id="Phobius"/>
    </source>
</evidence>
<dbReference type="RefSeq" id="WP_080530896.1">
    <property type="nucleotide sequence ID" value="NZ_CP012331.1"/>
</dbReference>
<dbReference type="GO" id="GO:0042970">
    <property type="term" value="F:homoserine transmembrane transporter activity"/>
    <property type="evidence" value="ECO:0007669"/>
    <property type="project" value="TreeGrafter"/>
</dbReference>